<evidence type="ECO:0000313" key="1">
    <source>
        <dbReference type="EMBL" id="TXG90991.1"/>
    </source>
</evidence>
<proteinExistence type="predicted"/>
<reference evidence="1 2" key="1">
    <citation type="submission" date="2018-07" db="EMBL/GenBank/DDBJ databases">
        <title>Genome sequence of Rhodococcus rhodnii ATCC 35071 from Rhodnius prolixus.</title>
        <authorList>
            <person name="Patel V."/>
            <person name="Vogel K.J."/>
        </authorList>
    </citation>
    <scope>NUCLEOTIDE SEQUENCE [LARGE SCALE GENOMIC DNA]</scope>
    <source>
        <strain evidence="1 2">ATCC 35071</strain>
    </source>
</reference>
<gene>
    <name evidence="1" type="ORF">DW322_13115</name>
</gene>
<sequence>MTSSPLAPEAHVFDVPGRGRAIRATDGTFLRVRPGADESAARAGVAVRAHRDLQHRWTTRCTPARVVGDHPLLDTLRDVLPDAGIDVVAAGAGAVTIGAWLPGAARPDDTVVSPALEIAIEGALVFVGPLRLDATDATPSQVRRRRHAAAIDGPELAHWHRTVDDPRHDFGRAAHALVAARVLDVLRAWQTDPGAADRLRDVVWRFDDHALTTSEHVVLGFDEPHP</sequence>
<accession>A0A6P2CGY8</accession>
<protein>
    <submittedName>
        <fullName evidence="1">Uncharacterized protein</fullName>
    </submittedName>
</protein>
<dbReference type="RefSeq" id="WP_010839850.1">
    <property type="nucleotide sequence ID" value="NZ_QRCM01000001.1"/>
</dbReference>
<comment type="caution">
    <text evidence="1">The sequence shown here is derived from an EMBL/GenBank/DDBJ whole genome shotgun (WGS) entry which is preliminary data.</text>
</comment>
<organism evidence="1 2">
    <name type="scientific">Rhodococcus rhodnii</name>
    <dbReference type="NCBI Taxonomy" id="38312"/>
    <lineage>
        <taxon>Bacteria</taxon>
        <taxon>Bacillati</taxon>
        <taxon>Actinomycetota</taxon>
        <taxon>Actinomycetes</taxon>
        <taxon>Mycobacteriales</taxon>
        <taxon>Nocardiaceae</taxon>
        <taxon>Rhodococcus</taxon>
    </lineage>
</organism>
<dbReference type="EMBL" id="QRCM01000001">
    <property type="protein sequence ID" value="TXG90991.1"/>
    <property type="molecule type" value="Genomic_DNA"/>
</dbReference>
<name>A0A6P2CGY8_9NOCA</name>
<dbReference type="Proteomes" id="UP000471120">
    <property type="component" value="Unassembled WGS sequence"/>
</dbReference>
<evidence type="ECO:0000313" key="2">
    <source>
        <dbReference type="Proteomes" id="UP000471120"/>
    </source>
</evidence>
<dbReference type="AlphaFoldDB" id="A0A6P2CGY8"/>